<dbReference type="PROSITE" id="PS51918">
    <property type="entry name" value="RADICAL_SAM"/>
    <property type="match status" value="1"/>
</dbReference>
<evidence type="ECO:0000256" key="6">
    <source>
        <dbReference type="ARBA" id="ARBA00022490"/>
    </source>
</evidence>
<dbReference type="CDD" id="cd01335">
    <property type="entry name" value="Radical_SAM"/>
    <property type="match status" value="1"/>
</dbReference>
<dbReference type="Proteomes" id="UP001243420">
    <property type="component" value="Chromosome"/>
</dbReference>
<keyword evidence="11 15" id="KW-0411">Iron-sulfur</keyword>
<dbReference type="PANTHER" id="PTHR13932:SF6">
    <property type="entry name" value="OXYGEN-INDEPENDENT COPROPORPHYRINOGEN III OXIDASE"/>
    <property type="match status" value="1"/>
</dbReference>
<comment type="catalytic activity">
    <reaction evidence="14 15">
        <text>coproporphyrinogen III + 2 S-adenosyl-L-methionine = protoporphyrinogen IX + 2 5'-deoxyadenosine + 2 L-methionine + 2 CO2</text>
        <dbReference type="Rhea" id="RHEA:15425"/>
        <dbReference type="ChEBI" id="CHEBI:16526"/>
        <dbReference type="ChEBI" id="CHEBI:17319"/>
        <dbReference type="ChEBI" id="CHEBI:57307"/>
        <dbReference type="ChEBI" id="CHEBI:57309"/>
        <dbReference type="ChEBI" id="CHEBI:57844"/>
        <dbReference type="ChEBI" id="CHEBI:59789"/>
        <dbReference type="EC" id="1.3.98.3"/>
    </reaction>
</comment>
<dbReference type="GO" id="GO:0051989">
    <property type="term" value="F:coproporphyrinogen dehydrogenase activity"/>
    <property type="evidence" value="ECO:0007669"/>
    <property type="project" value="UniProtKB-EC"/>
</dbReference>
<dbReference type="Gene3D" id="3.80.30.20">
    <property type="entry name" value="tm_1862 like domain"/>
    <property type="match status" value="1"/>
</dbReference>
<keyword evidence="5 15" id="KW-0004">4Fe-4S</keyword>
<dbReference type="InterPro" id="IPR023404">
    <property type="entry name" value="rSAM_horseshoe"/>
</dbReference>
<comment type="cofactor">
    <cofactor evidence="15">
        <name>[4Fe-4S] cluster</name>
        <dbReference type="ChEBI" id="CHEBI:49883"/>
    </cofactor>
    <text evidence="15">Binds 1 [4Fe-4S] cluster. The cluster is coordinated with 3 cysteines and an exchangeable S-adenosyl-L-methionine.</text>
</comment>
<accession>A0ABY8L9V1</accession>
<evidence type="ECO:0000256" key="12">
    <source>
        <dbReference type="ARBA" id="ARBA00023244"/>
    </source>
</evidence>
<keyword evidence="18" id="KW-1185">Reference proteome</keyword>
<evidence type="ECO:0000256" key="9">
    <source>
        <dbReference type="ARBA" id="ARBA00023002"/>
    </source>
</evidence>
<dbReference type="InterPro" id="IPR006638">
    <property type="entry name" value="Elp3/MiaA/NifB-like_rSAM"/>
</dbReference>
<keyword evidence="6 15" id="KW-0963">Cytoplasm</keyword>
<evidence type="ECO:0000313" key="18">
    <source>
        <dbReference type="Proteomes" id="UP001243420"/>
    </source>
</evidence>
<keyword evidence="9 15" id="KW-0560">Oxidoreductase</keyword>
<dbReference type="InterPro" id="IPR034505">
    <property type="entry name" value="Coproporphyrinogen-III_oxidase"/>
</dbReference>
<dbReference type="SFLD" id="SFLDG01065">
    <property type="entry name" value="anaerobic_coproporphyrinogen-I"/>
    <property type="match status" value="1"/>
</dbReference>
<evidence type="ECO:0000256" key="5">
    <source>
        <dbReference type="ARBA" id="ARBA00022485"/>
    </source>
</evidence>
<name>A0ABY8L9V1_9RHOB</name>
<dbReference type="PIRSF" id="PIRSF000167">
    <property type="entry name" value="HemN"/>
    <property type="match status" value="1"/>
</dbReference>
<dbReference type="SFLD" id="SFLDS00029">
    <property type="entry name" value="Radical_SAM"/>
    <property type="match status" value="1"/>
</dbReference>
<comment type="subcellular location">
    <subcellularLocation>
        <location evidence="1 15">Cytoplasm</location>
    </subcellularLocation>
</comment>
<evidence type="ECO:0000256" key="3">
    <source>
        <dbReference type="ARBA" id="ARBA00005493"/>
    </source>
</evidence>
<evidence type="ECO:0000256" key="7">
    <source>
        <dbReference type="ARBA" id="ARBA00022691"/>
    </source>
</evidence>
<dbReference type="PANTHER" id="PTHR13932">
    <property type="entry name" value="COPROPORPHYRINIGEN III OXIDASE"/>
    <property type="match status" value="1"/>
</dbReference>
<evidence type="ECO:0000256" key="4">
    <source>
        <dbReference type="ARBA" id="ARBA00011245"/>
    </source>
</evidence>
<dbReference type="EC" id="1.3.98.3" evidence="15"/>
<evidence type="ECO:0000256" key="13">
    <source>
        <dbReference type="ARBA" id="ARBA00024295"/>
    </source>
</evidence>
<dbReference type="SMART" id="SM00729">
    <property type="entry name" value="Elp3"/>
    <property type="match status" value="1"/>
</dbReference>
<dbReference type="InterPro" id="IPR058240">
    <property type="entry name" value="rSAM_sf"/>
</dbReference>
<comment type="similarity">
    <text evidence="3 15">Belongs to the anaerobic coproporphyrinogen-III oxidase family.</text>
</comment>
<dbReference type="Pfam" id="PF04055">
    <property type="entry name" value="Radical_SAM"/>
    <property type="match status" value="1"/>
</dbReference>
<dbReference type="EMBL" id="CP122537">
    <property type="protein sequence ID" value="WGH78064.1"/>
    <property type="molecule type" value="Genomic_DNA"/>
</dbReference>
<evidence type="ECO:0000256" key="11">
    <source>
        <dbReference type="ARBA" id="ARBA00023014"/>
    </source>
</evidence>
<evidence type="ECO:0000256" key="10">
    <source>
        <dbReference type="ARBA" id="ARBA00023004"/>
    </source>
</evidence>
<evidence type="ECO:0000256" key="8">
    <source>
        <dbReference type="ARBA" id="ARBA00022723"/>
    </source>
</evidence>
<dbReference type="RefSeq" id="WP_279964746.1">
    <property type="nucleotide sequence ID" value="NZ_CP122537.1"/>
</dbReference>
<sequence length="451" mass="48348">MIDRAFLRRHGLFDARTPRYTSYPPAPHFSRAVGPDRMRDWLGAVPEGSDISLYVHIPFCRRLCWFCACRTQGTLTDAPLRPYLDALKTEIATVADAMPPVRAARLHLGGGTPTILPAPMLRELGAALAERFPLAPGAEVSVELDPTMLDDDRLDALAEMGLNRASIGVQDFAPAVQEAIGRVQTVEQTRAAVDGLRVRSVSRLNLDLLYGLPHQTEASLLRTLEAALALDPDRIAFFGYAHVPWASRRQVMIPADALPSPEARLDLFEAASERLARAGFVALGIDHFAKPDDPLARAASERRLRRNFQGYTDDGAPVLIGLGASAISSLPQGYAQNAPATAAWQAAAGEGRLATLRGHALTASDRLEAAAIEALLCDFAIAPLRIAQRAGVSPSRAGVLVATLAAAVPDLVRLSGSGELRLIDEAKPLARVVAARIDGYRAEAGRHSLAV</sequence>
<evidence type="ECO:0000313" key="17">
    <source>
        <dbReference type="EMBL" id="WGH78064.1"/>
    </source>
</evidence>
<comment type="subunit">
    <text evidence="4">Monomer.</text>
</comment>
<gene>
    <name evidence="17" type="primary">hemN</name>
    <name evidence="17" type="ORF">P8627_13640</name>
</gene>
<evidence type="ECO:0000256" key="15">
    <source>
        <dbReference type="PIRNR" id="PIRNR000167"/>
    </source>
</evidence>
<keyword evidence="10 15" id="KW-0408">Iron</keyword>
<keyword evidence="8 15" id="KW-0479">Metal-binding</keyword>
<dbReference type="InterPro" id="IPR004558">
    <property type="entry name" value="Coprogen_oxidase_HemN"/>
</dbReference>
<keyword evidence="7 15" id="KW-0949">S-adenosyl-L-methionine</keyword>
<dbReference type="NCBIfam" id="TIGR00538">
    <property type="entry name" value="hemN"/>
    <property type="match status" value="1"/>
</dbReference>
<evidence type="ECO:0000256" key="2">
    <source>
        <dbReference type="ARBA" id="ARBA00004785"/>
    </source>
</evidence>
<protein>
    <recommendedName>
        <fullName evidence="15">Coproporphyrinogen-III oxidase</fullName>
        <ecNumber evidence="15">1.3.98.3</ecNumber>
    </recommendedName>
</protein>
<feature type="domain" description="Radical SAM core" evidence="16">
    <location>
        <begin position="45"/>
        <end position="278"/>
    </location>
</feature>
<organism evidence="17 18">
    <name type="scientific">Jannaschia ovalis</name>
    <dbReference type="NCBI Taxonomy" id="3038773"/>
    <lineage>
        <taxon>Bacteria</taxon>
        <taxon>Pseudomonadati</taxon>
        <taxon>Pseudomonadota</taxon>
        <taxon>Alphaproteobacteria</taxon>
        <taxon>Rhodobacterales</taxon>
        <taxon>Roseobacteraceae</taxon>
        <taxon>Jannaschia</taxon>
    </lineage>
</organism>
<dbReference type="SUPFAM" id="SSF102114">
    <property type="entry name" value="Radical SAM enzymes"/>
    <property type="match status" value="1"/>
</dbReference>
<evidence type="ECO:0000259" key="16">
    <source>
        <dbReference type="PROSITE" id="PS51918"/>
    </source>
</evidence>
<comment type="function">
    <text evidence="13">Involved in the heme biosynthesis. Catalyzes the anaerobic oxidative decarboxylation of propionate groups of rings A and B of coproporphyrinogen III to yield the vinyl groups in protoporphyrinogen IX.</text>
</comment>
<reference evidence="17 18" key="1">
    <citation type="submission" date="2023-04" db="EMBL/GenBank/DDBJ databases">
        <title>Jannaschia ovalis sp. nov., a marine bacterium isolated from sea tidal flat.</title>
        <authorList>
            <person name="Kwon D.Y."/>
            <person name="Kim J.-J."/>
        </authorList>
    </citation>
    <scope>NUCLEOTIDE SEQUENCE [LARGE SCALE GENOMIC DNA]</scope>
    <source>
        <strain evidence="17 18">GRR-S6-38</strain>
    </source>
</reference>
<keyword evidence="12 15" id="KW-0627">Porphyrin biosynthesis</keyword>
<dbReference type="InterPro" id="IPR007197">
    <property type="entry name" value="rSAM"/>
</dbReference>
<evidence type="ECO:0000256" key="1">
    <source>
        <dbReference type="ARBA" id="ARBA00004496"/>
    </source>
</evidence>
<comment type="pathway">
    <text evidence="2 15">Porphyrin-containing compound metabolism; protoporphyrin-IX biosynthesis; protoporphyrinogen-IX from coproporphyrinogen-III (AdoMet route): step 1/1.</text>
</comment>
<proteinExistence type="inferred from homology"/>
<evidence type="ECO:0000256" key="14">
    <source>
        <dbReference type="ARBA" id="ARBA00048321"/>
    </source>
</evidence>